<keyword evidence="1" id="KW-0812">Transmembrane</keyword>
<evidence type="ECO:0000313" key="3">
    <source>
        <dbReference type="Proteomes" id="UP001355206"/>
    </source>
</evidence>
<dbReference type="Proteomes" id="UP001355206">
    <property type="component" value="Unassembled WGS sequence"/>
</dbReference>
<sequence length="79" mass="8541">MSDVTTRGPRNPSQIIFVTVALFGSAVGFATASLVWFTLAVLGSATLTCAGYGLIRRRLGWKPLNGEYLSNLLYVLSPY</sequence>
<accession>A0ABU7TNK9</accession>
<evidence type="ECO:0000313" key="2">
    <source>
        <dbReference type="EMBL" id="MEE7491051.1"/>
    </source>
</evidence>
<keyword evidence="3" id="KW-1185">Reference proteome</keyword>
<dbReference type="RefSeq" id="WP_331293242.1">
    <property type="nucleotide sequence ID" value="NZ_MLBR01000026.1"/>
</dbReference>
<comment type="caution">
    <text evidence="2">The sequence shown here is derived from an EMBL/GenBank/DDBJ whole genome shotgun (WGS) entry which is preliminary data.</text>
</comment>
<feature type="transmembrane region" description="Helical" evidence="1">
    <location>
        <begin position="12"/>
        <end position="30"/>
    </location>
</feature>
<protein>
    <submittedName>
        <fullName evidence="2">Uncharacterized protein</fullName>
    </submittedName>
</protein>
<reference evidence="2 3" key="1">
    <citation type="journal article" date="2012" name="Genet. Mol. Biol.">
        <title>Analysis of 16S rRNA and mxaF genes revealing insights into Methylobacterium niche-specific plant association.</title>
        <authorList>
            <person name="Dourado M.N."/>
            <person name="Andreote F.D."/>
            <person name="Dini-Andreote F."/>
            <person name="Conti R."/>
            <person name="Araujo J.M."/>
            <person name="Araujo W.L."/>
        </authorList>
    </citation>
    <scope>NUCLEOTIDE SEQUENCE [LARGE SCALE GENOMIC DNA]</scope>
    <source>
        <strain evidence="2 3">TC3-10</strain>
    </source>
</reference>
<name>A0ABU7TNK9_9HYPH</name>
<dbReference type="EMBL" id="MLCA01000006">
    <property type="protein sequence ID" value="MEE7491051.1"/>
    <property type="molecule type" value="Genomic_DNA"/>
</dbReference>
<gene>
    <name evidence="2" type="ORF">MOTC310_11495</name>
</gene>
<evidence type="ECO:0000256" key="1">
    <source>
        <dbReference type="SAM" id="Phobius"/>
    </source>
</evidence>
<keyword evidence="1" id="KW-0472">Membrane</keyword>
<proteinExistence type="predicted"/>
<keyword evidence="1" id="KW-1133">Transmembrane helix</keyword>
<organism evidence="2 3">
    <name type="scientific">Methylobacterium oryzae</name>
    <dbReference type="NCBI Taxonomy" id="334852"/>
    <lineage>
        <taxon>Bacteria</taxon>
        <taxon>Pseudomonadati</taxon>
        <taxon>Pseudomonadota</taxon>
        <taxon>Alphaproteobacteria</taxon>
        <taxon>Hyphomicrobiales</taxon>
        <taxon>Methylobacteriaceae</taxon>
        <taxon>Methylobacterium</taxon>
    </lineage>
</organism>